<dbReference type="SUPFAM" id="SSF69572">
    <property type="entry name" value="Activating enzymes of the ubiquitin-like proteins"/>
    <property type="match status" value="1"/>
</dbReference>
<comment type="caution">
    <text evidence="2">The sequence shown here is derived from an EMBL/GenBank/DDBJ whole genome shotgun (WGS) entry which is preliminary data.</text>
</comment>
<dbReference type="OrthoDB" id="9804150at2"/>
<keyword evidence="3" id="KW-1185">Reference proteome</keyword>
<dbReference type="InterPro" id="IPR045886">
    <property type="entry name" value="ThiF/MoeB/HesA"/>
</dbReference>
<gene>
    <name evidence="2" type="ORF">TPSD3_11075</name>
</gene>
<dbReference type="GO" id="GO:0061504">
    <property type="term" value="P:cyclic threonylcarbamoyladenosine biosynthetic process"/>
    <property type="evidence" value="ECO:0007669"/>
    <property type="project" value="TreeGrafter"/>
</dbReference>
<dbReference type="InterPro" id="IPR000594">
    <property type="entry name" value="ThiF_NAD_FAD-bd"/>
</dbReference>
<evidence type="ECO:0000313" key="2">
    <source>
        <dbReference type="EMBL" id="OUD13176.1"/>
    </source>
</evidence>
<dbReference type="CDD" id="cd00755">
    <property type="entry name" value="YgdL_like"/>
    <property type="match status" value="1"/>
</dbReference>
<dbReference type="InterPro" id="IPR035985">
    <property type="entry name" value="Ubiquitin-activating_enz"/>
</dbReference>
<dbReference type="AlphaFoldDB" id="A0A251X607"/>
<reference evidence="2 3" key="1">
    <citation type="submission" date="2016-12" db="EMBL/GenBank/DDBJ databases">
        <title>Thioflexothrix psekupsii D3 genome sequencing and assembly.</title>
        <authorList>
            <person name="Fomenkov A."/>
            <person name="Vincze T."/>
            <person name="Grabovich M."/>
            <person name="Anton B.P."/>
            <person name="Dubinina G."/>
            <person name="Orlova M."/>
            <person name="Belousova E."/>
            <person name="Roberts R.J."/>
        </authorList>
    </citation>
    <scope>NUCLEOTIDE SEQUENCE [LARGE SCALE GENOMIC DNA]</scope>
    <source>
        <strain evidence="2">D3</strain>
    </source>
</reference>
<dbReference type="EMBL" id="MSLT01000018">
    <property type="protein sequence ID" value="OUD13176.1"/>
    <property type="molecule type" value="Genomic_DNA"/>
</dbReference>
<proteinExistence type="predicted"/>
<feature type="domain" description="THIF-type NAD/FAD binding fold" evidence="1">
    <location>
        <begin position="5"/>
        <end position="241"/>
    </location>
</feature>
<protein>
    <submittedName>
        <fullName evidence="2">tRNA threonylcarbamoyladenosine dehydratase</fullName>
    </submittedName>
</protein>
<dbReference type="GO" id="GO:0008641">
    <property type="term" value="F:ubiquitin-like modifier activating enzyme activity"/>
    <property type="evidence" value="ECO:0007669"/>
    <property type="project" value="InterPro"/>
</dbReference>
<organism evidence="2 3">
    <name type="scientific">Thioflexithrix psekupsensis</name>
    <dbReference type="NCBI Taxonomy" id="1570016"/>
    <lineage>
        <taxon>Bacteria</taxon>
        <taxon>Pseudomonadati</taxon>
        <taxon>Pseudomonadota</taxon>
        <taxon>Gammaproteobacteria</taxon>
        <taxon>Thiotrichales</taxon>
        <taxon>Thioflexithrix</taxon>
    </lineage>
</organism>
<dbReference type="GO" id="GO:0061503">
    <property type="term" value="F:tRNA threonylcarbamoyladenosine dehydratase"/>
    <property type="evidence" value="ECO:0007669"/>
    <property type="project" value="TreeGrafter"/>
</dbReference>
<evidence type="ECO:0000313" key="3">
    <source>
        <dbReference type="Proteomes" id="UP000194798"/>
    </source>
</evidence>
<dbReference type="PANTHER" id="PTHR43267:SF1">
    <property type="entry name" value="TRNA THREONYLCARBAMOYLADENOSINE DEHYDRATASE"/>
    <property type="match status" value="1"/>
</dbReference>
<accession>A0A251X607</accession>
<dbReference type="PANTHER" id="PTHR43267">
    <property type="entry name" value="TRNA THREONYLCARBAMOYLADENOSINE DEHYDRATASE"/>
    <property type="match status" value="1"/>
</dbReference>
<evidence type="ECO:0000259" key="1">
    <source>
        <dbReference type="Pfam" id="PF00899"/>
    </source>
</evidence>
<name>A0A251X607_9GAMM</name>
<dbReference type="Pfam" id="PF00899">
    <property type="entry name" value="ThiF"/>
    <property type="match status" value="1"/>
</dbReference>
<dbReference type="RefSeq" id="WP_086488624.1">
    <property type="nucleotide sequence ID" value="NZ_MSLT01000018.1"/>
</dbReference>
<sequence length="245" mass="26593">MTTESRHIRTEILLGQAALAHLKQQHILVAGLGGVGGFAAEALARAGIGRLTLLDHDVIVPSNLNRQLLALQSTLGQKKAIVMAERLRDINPEIELVIADHFLQQNEAAEFVAQGHFNYVLDCIDSIACKAALVAACLRQQVKVASSMGAGNRLDVTQVKITQLNQTQGCGLARELRALLKQQQVRTNYPVVYSQEVPRSPLPHQHVAAGEGRPRATNGTISYLPGLFGLMLSGWVIKDLLAEME</sequence>
<dbReference type="Gene3D" id="3.40.50.720">
    <property type="entry name" value="NAD(P)-binding Rossmann-like Domain"/>
    <property type="match status" value="1"/>
</dbReference>
<dbReference type="Proteomes" id="UP000194798">
    <property type="component" value="Unassembled WGS sequence"/>
</dbReference>